<proteinExistence type="predicted"/>
<comment type="caution">
    <text evidence="2">The sequence shown here is derived from an EMBL/GenBank/DDBJ whole genome shotgun (WGS) entry which is preliminary data.</text>
</comment>
<keyword evidence="1" id="KW-0732">Signal</keyword>
<gene>
    <name evidence="2" type="ORF">ACFOOQ_14360</name>
</gene>
<dbReference type="RefSeq" id="WP_379727858.1">
    <property type="nucleotide sequence ID" value="NZ_JBHRYJ010000003.1"/>
</dbReference>
<sequence length="175" mass="19071">MAALALAMLPALLTGGAAVAQQAPAPGNAAPANLPPAVKKKDACFKSDEVTAEAQVRTGIQLREILRRCVEIDPAEGPAALKDWYSFDSANATQLQQAVAKRRGALLRIYPNLQSVSQWETDSTVATMKSVQVNDGVCKATYDVMARLKKEQWKGFQYYAKLQESLLAYEIPECR</sequence>
<keyword evidence="3" id="KW-1185">Reference proteome</keyword>
<evidence type="ECO:0000313" key="2">
    <source>
        <dbReference type="EMBL" id="MFC3676737.1"/>
    </source>
</evidence>
<dbReference type="Proteomes" id="UP001595711">
    <property type="component" value="Unassembled WGS sequence"/>
</dbReference>
<evidence type="ECO:0008006" key="4">
    <source>
        <dbReference type="Google" id="ProtNLM"/>
    </source>
</evidence>
<accession>A0ABV7VIU1</accession>
<reference evidence="3" key="1">
    <citation type="journal article" date="2019" name="Int. J. Syst. Evol. Microbiol.">
        <title>The Global Catalogue of Microorganisms (GCM) 10K type strain sequencing project: providing services to taxonomists for standard genome sequencing and annotation.</title>
        <authorList>
            <consortium name="The Broad Institute Genomics Platform"/>
            <consortium name="The Broad Institute Genome Sequencing Center for Infectious Disease"/>
            <person name="Wu L."/>
            <person name="Ma J."/>
        </authorList>
    </citation>
    <scope>NUCLEOTIDE SEQUENCE [LARGE SCALE GENOMIC DNA]</scope>
    <source>
        <strain evidence="3">KCTC 42182</strain>
    </source>
</reference>
<evidence type="ECO:0000256" key="1">
    <source>
        <dbReference type="SAM" id="SignalP"/>
    </source>
</evidence>
<dbReference type="EMBL" id="JBHRYJ010000003">
    <property type="protein sequence ID" value="MFC3676737.1"/>
    <property type="molecule type" value="Genomic_DNA"/>
</dbReference>
<evidence type="ECO:0000313" key="3">
    <source>
        <dbReference type="Proteomes" id="UP001595711"/>
    </source>
</evidence>
<name>A0ABV7VIU1_9PROT</name>
<organism evidence="2 3">
    <name type="scientific">Ferrovibrio xuzhouensis</name>
    <dbReference type="NCBI Taxonomy" id="1576914"/>
    <lineage>
        <taxon>Bacteria</taxon>
        <taxon>Pseudomonadati</taxon>
        <taxon>Pseudomonadota</taxon>
        <taxon>Alphaproteobacteria</taxon>
        <taxon>Rhodospirillales</taxon>
        <taxon>Rhodospirillaceae</taxon>
        <taxon>Ferrovibrio</taxon>
    </lineage>
</organism>
<feature type="signal peptide" evidence="1">
    <location>
        <begin position="1"/>
        <end position="20"/>
    </location>
</feature>
<feature type="chain" id="PRO_5045888040" description="Secreted protein" evidence="1">
    <location>
        <begin position="21"/>
        <end position="175"/>
    </location>
</feature>
<protein>
    <recommendedName>
        <fullName evidence="4">Secreted protein</fullName>
    </recommendedName>
</protein>